<reference evidence="2 3" key="1">
    <citation type="submission" date="2016-01" db="EMBL/GenBank/DDBJ databases">
        <title>The new phylogeny of the genus Mycobacterium.</title>
        <authorList>
            <person name="Tarcisio F."/>
            <person name="Conor M."/>
            <person name="Antonella G."/>
            <person name="Elisabetta G."/>
            <person name="Giulia F.S."/>
            <person name="Sara T."/>
            <person name="Anna F."/>
            <person name="Clotilde B."/>
            <person name="Roberto B."/>
            <person name="Veronica D.S."/>
            <person name="Fabio R."/>
            <person name="Monica P."/>
            <person name="Olivier J."/>
            <person name="Enrico T."/>
            <person name="Nicola S."/>
        </authorList>
    </citation>
    <scope>NUCLEOTIDE SEQUENCE [LARGE SCALE GENOMIC DNA]</scope>
    <source>
        <strain evidence="2 3">DSM 44616</strain>
    </source>
</reference>
<feature type="domain" description="PE" evidence="1">
    <location>
        <begin position="6"/>
        <end position="75"/>
    </location>
</feature>
<dbReference type="Gene3D" id="1.10.287.850">
    <property type="entry name" value="HP0062-like domain"/>
    <property type="match status" value="1"/>
</dbReference>
<organism evidence="2 3">
    <name type="scientific">Mycobacterium saskatchewanense</name>
    <dbReference type="NCBI Taxonomy" id="220927"/>
    <lineage>
        <taxon>Bacteria</taxon>
        <taxon>Bacillati</taxon>
        <taxon>Actinomycetota</taxon>
        <taxon>Actinomycetes</taxon>
        <taxon>Mycobacteriales</taxon>
        <taxon>Mycobacteriaceae</taxon>
        <taxon>Mycobacterium</taxon>
        <taxon>Mycobacterium simiae complex</taxon>
    </lineage>
</organism>
<dbReference type="Pfam" id="PF00934">
    <property type="entry name" value="PE"/>
    <property type="match status" value="1"/>
</dbReference>
<comment type="caution">
    <text evidence="2">The sequence shown here is derived from an EMBL/GenBank/DDBJ whole genome shotgun (WGS) entry which is preliminary data.</text>
</comment>
<evidence type="ECO:0000313" key="2">
    <source>
        <dbReference type="EMBL" id="ORW73539.1"/>
    </source>
</evidence>
<protein>
    <recommendedName>
        <fullName evidence="1">PE domain-containing protein</fullName>
    </recommendedName>
</protein>
<dbReference type="InterPro" id="IPR038332">
    <property type="entry name" value="PPE_sf"/>
</dbReference>
<evidence type="ECO:0000259" key="1">
    <source>
        <dbReference type="Pfam" id="PF00934"/>
    </source>
</evidence>
<sequence>MTVSFVSIAPEAVSAAVRDLAAVGSAINAANATAAASTTALAAADGDEVSAAIAKLFGNYGQQYQAVSATPTAVQEG</sequence>
<dbReference type="Proteomes" id="UP000193387">
    <property type="component" value="Unassembled WGS sequence"/>
</dbReference>
<proteinExistence type="predicted"/>
<accession>A0AAJ3TWA7</accession>
<name>A0AAJ3TWA7_9MYCO</name>
<dbReference type="EMBL" id="LQPR01000015">
    <property type="protein sequence ID" value="ORW73539.1"/>
    <property type="molecule type" value="Genomic_DNA"/>
</dbReference>
<dbReference type="InterPro" id="IPR000084">
    <property type="entry name" value="PE-PGRS_N"/>
</dbReference>
<gene>
    <name evidence="2" type="ORF">AWC23_06625</name>
</gene>
<keyword evidence="3" id="KW-1185">Reference proteome</keyword>
<dbReference type="SUPFAM" id="SSF140459">
    <property type="entry name" value="PE/PPE dimer-like"/>
    <property type="match status" value="1"/>
</dbReference>
<dbReference type="AlphaFoldDB" id="A0AAJ3TWA7"/>
<evidence type="ECO:0000313" key="3">
    <source>
        <dbReference type="Proteomes" id="UP000193387"/>
    </source>
</evidence>